<dbReference type="InterPro" id="IPR001179">
    <property type="entry name" value="PPIase_FKBP_dom"/>
</dbReference>
<keyword evidence="7" id="KW-0732">Signal</keyword>
<feature type="signal peptide" evidence="7">
    <location>
        <begin position="1"/>
        <end position="24"/>
    </location>
</feature>
<dbReference type="AlphaFoldDB" id="A0A6M1T1K2"/>
<proteinExistence type="inferred from homology"/>
<evidence type="ECO:0000259" key="8">
    <source>
        <dbReference type="PROSITE" id="PS50059"/>
    </source>
</evidence>
<evidence type="ECO:0000256" key="1">
    <source>
        <dbReference type="ARBA" id="ARBA00000971"/>
    </source>
</evidence>
<organism evidence="9 10">
    <name type="scientific">Fodinibius halophilus</name>
    <dbReference type="NCBI Taxonomy" id="1736908"/>
    <lineage>
        <taxon>Bacteria</taxon>
        <taxon>Pseudomonadati</taxon>
        <taxon>Balneolota</taxon>
        <taxon>Balneolia</taxon>
        <taxon>Balneolales</taxon>
        <taxon>Balneolaceae</taxon>
        <taxon>Fodinibius</taxon>
    </lineage>
</organism>
<evidence type="ECO:0000313" key="10">
    <source>
        <dbReference type="Proteomes" id="UP000479132"/>
    </source>
</evidence>
<dbReference type="PANTHER" id="PTHR43811">
    <property type="entry name" value="FKBP-TYPE PEPTIDYL-PROLYL CIS-TRANS ISOMERASE FKPA"/>
    <property type="match status" value="1"/>
</dbReference>
<gene>
    <name evidence="9" type="ORF">G3569_05810</name>
</gene>
<dbReference type="RefSeq" id="WP_165266998.1">
    <property type="nucleotide sequence ID" value="NZ_JAALLS010000005.1"/>
</dbReference>
<name>A0A6M1T1K2_9BACT</name>
<evidence type="ECO:0000256" key="4">
    <source>
        <dbReference type="ARBA" id="ARBA00023235"/>
    </source>
</evidence>
<evidence type="ECO:0000256" key="7">
    <source>
        <dbReference type="SAM" id="SignalP"/>
    </source>
</evidence>
<keyword evidence="4 5" id="KW-0413">Isomerase</keyword>
<dbReference type="Gene3D" id="3.10.50.40">
    <property type="match status" value="1"/>
</dbReference>
<protein>
    <recommendedName>
        <fullName evidence="6">Peptidyl-prolyl cis-trans isomerase</fullName>
        <ecNumber evidence="6">5.2.1.8</ecNumber>
    </recommendedName>
</protein>
<reference evidence="9 10" key="1">
    <citation type="submission" date="2020-02" db="EMBL/GenBank/DDBJ databases">
        <title>Aliifodinibius halophilus 2W32, complete genome.</title>
        <authorList>
            <person name="Li Y."/>
            <person name="Wu S."/>
        </authorList>
    </citation>
    <scope>NUCLEOTIDE SEQUENCE [LARGE SCALE GENOMIC DNA]</scope>
    <source>
        <strain evidence="9 10">2W32</strain>
    </source>
</reference>
<keyword evidence="3 5" id="KW-0697">Rotamase</keyword>
<comment type="catalytic activity">
    <reaction evidence="1 5 6">
        <text>[protein]-peptidylproline (omega=180) = [protein]-peptidylproline (omega=0)</text>
        <dbReference type="Rhea" id="RHEA:16237"/>
        <dbReference type="Rhea" id="RHEA-COMP:10747"/>
        <dbReference type="Rhea" id="RHEA-COMP:10748"/>
        <dbReference type="ChEBI" id="CHEBI:83833"/>
        <dbReference type="ChEBI" id="CHEBI:83834"/>
        <dbReference type="EC" id="5.2.1.8"/>
    </reaction>
</comment>
<comment type="similarity">
    <text evidence="2 6">Belongs to the FKBP-type PPIase family.</text>
</comment>
<dbReference type="PANTHER" id="PTHR43811:SF19">
    <property type="entry name" value="39 KDA FK506-BINDING NUCLEAR PROTEIN"/>
    <property type="match status" value="1"/>
</dbReference>
<evidence type="ECO:0000256" key="6">
    <source>
        <dbReference type="RuleBase" id="RU003915"/>
    </source>
</evidence>
<dbReference type="GO" id="GO:0003755">
    <property type="term" value="F:peptidyl-prolyl cis-trans isomerase activity"/>
    <property type="evidence" value="ECO:0007669"/>
    <property type="project" value="UniProtKB-UniRule"/>
</dbReference>
<dbReference type="SUPFAM" id="SSF54534">
    <property type="entry name" value="FKBP-like"/>
    <property type="match status" value="1"/>
</dbReference>
<keyword evidence="10" id="KW-1185">Reference proteome</keyword>
<evidence type="ECO:0000256" key="5">
    <source>
        <dbReference type="PROSITE-ProRule" id="PRU00277"/>
    </source>
</evidence>
<dbReference type="Proteomes" id="UP000479132">
    <property type="component" value="Unassembled WGS sequence"/>
</dbReference>
<sequence>MRLFNRTFLLITTFCAILFLQGCGDEKNPFQVTFNAPEPYDLSKADSSYTTEDGLKVYIIKEGVGDFKTNIKSQIAVYYTGRKIENGSIGEIFDTTYKNERTTPGILRNLTPTDKKGPSGPISPLIEGFRRALLDMREGGKRVVIIPPSLGYGDAQEGTSGYNLRNDTLRFDIELEEIL</sequence>
<dbReference type="EC" id="5.2.1.8" evidence="6"/>
<dbReference type="PROSITE" id="PS50059">
    <property type="entry name" value="FKBP_PPIASE"/>
    <property type="match status" value="1"/>
</dbReference>
<dbReference type="PROSITE" id="PS51257">
    <property type="entry name" value="PROKAR_LIPOPROTEIN"/>
    <property type="match status" value="1"/>
</dbReference>
<evidence type="ECO:0000256" key="2">
    <source>
        <dbReference type="ARBA" id="ARBA00006577"/>
    </source>
</evidence>
<accession>A0A6M1T1K2</accession>
<dbReference type="InterPro" id="IPR046357">
    <property type="entry name" value="PPIase_dom_sf"/>
</dbReference>
<feature type="domain" description="PPIase FKBP-type" evidence="8">
    <location>
        <begin position="72"/>
        <end position="179"/>
    </location>
</feature>
<comment type="caution">
    <text evidence="9">The sequence shown here is derived from an EMBL/GenBank/DDBJ whole genome shotgun (WGS) entry which is preliminary data.</text>
</comment>
<evidence type="ECO:0000313" key="9">
    <source>
        <dbReference type="EMBL" id="NGP87859.1"/>
    </source>
</evidence>
<evidence type="ECO:0000256" key="3">
    <source>
        <dbReference type="ARBA" id="ARBA00023110"/>
    </source>
</evidence>
<dbReference type="Pfam" id="PF00254">
    <property type="entry name" value="FKBP_C"/>
    <property type="match status" value="1"/>
</dbReference>
<dbReference type="EMBL" id="JAALLS010000005">
    <property type="protein sequence ID" value="NGP87859.1"/>
    <property type="molecule type" value="Genomic_DNA"/>
</dbReference>
<feature type="chain" id="PRO_5026676420" description="Peptidyl-prolyl cis-trans isomerase" evidence="7">
    <location>
        <begin position="25"/>
        <end position="179"/>
    </location>
</feature>